<evidence type="ECO:0000259" key="2">
    <source>
        <dbReference type="Pfam" id="PF13478"/>
    </source>
</evidence>
<dbReference type="Pfam" id="PF13478">
    <property type="entry name" value="XdhC_C"/>
    <property type="match status" value="1"/>
</dbReference>
<dbReference type="RefSeq" id="WP_343855527.1">
    <property type="nucleotide sequence ID" value="NZ_BAAAFD010000001.1"/>
</dbReference>
<dbReference type="InterPro" id="IPR027051">
    <property type="entry name" value="XdhC_Rossmann_dom"/>
</dbReference>
<dbReference type="Pfam" id="PF02625">
    <property type="entry name" value="XdhC_CoxI"/>
    <property type="match status" value="1"/>
</dbReference>
<protein>
    <submittedName>
        <fullName evidence="3">XdhC/CoxI family protein</fullName>
    </submittedName>
</protein>
<dbReference type="PANTHER" id="PTHR30388">
    <property type="entry name" value="ALDEHYDE OXIDOREDUCTASE MOLYBDENUM COFACTOR ASSEMBLY PROTEIN"/>
    <property type="match status" value="1"/>
</dbReference>
<keyword evidence="4" id="KW-1185">Reference proteome</keyword>
<dbReference type="EMBL" id="BAAAFD010000001">
    <property type="protein sequence ID" value="GAA0851862.1"/>
    <property type="molecule type" value="Genomic_DNA"/>
</dbReference>
<sequence length="339" mass="37982">MANDISHTLAIWHPMRDQHQWVLATIYQTDGSSYRKIGAHMMINDLGQYYGMLSGGCLESDIMQQARRCWESQCNRLIEYDMREEEDLAWQLGIGCGGMVRIILQPVNKENDYLLLDKVHQCLLARKSCQYQQAIHENTPQNALSHSDHLSKEPPKLVHSGASVELIQTLCPPYHLTVVGGGVDARPVIRIATELGWSITLVDPRASYARKEHFPESVDIVKQSPLDIINQLQGQFLQTTDAVVIMSHNLELDAKGLTMAAYSHAKFVGILGPEHRTKRVLERTQYTLTDYPKVLSNPVGLRLGGELPESIALSIVAEVHAYLEHADGQSISHVLEQSC</sequence>
<comment type="caution">
    <text evidence="3">The sequence shown here is derived from an EMBL/GenBank/DDBJ whole genome shotgun (WGS) entry which is preliminary data.</text>
</comment>
<reference evidence="3 4" key="1">
    <citation type="journal article" date="2019" name="Int. J. Syst. Evol. Microbiol.">
        <title>The Global Catalogue of Microorganisms (GCM) 10K type strain sequencing project: providing services to taxonomists for standard genome sequencing and annotation.</title>
        <authorList>
            <consortium name="The Broad Institute Genomics Platform"/>
            <consortium name="The Broad Institute Genome Sequencing Center for Infectious Disease"/>
            <person name="Wu L."/>
            <person name="Ma J."/>
        </authorList>
    </citation>
    <scope>NUCLEOTIDE SEQUENCE [LARGE SCALE GENOMIC DNA]</scope>
    <source>
        <strain evidence="3 4">JCM 15896</strain>
    </source>
</reference>
<dbReference type="InterPro" id="IPR052698">
    <property type="entry name" value="MoCofactor_Util/Proc"/>
</dbReference>
<dbReference type="InterPro" id="IPR003777">
    <property type="entry name" value="XdhC_CoxI"/>
</dbReference>
<accession>A0ABN1LCR0</accession>
<evidence type="ECO:0000259" key="1">
    <source>
        <dbReference type="Pfam" id="PF02625"/>
    </source>
</evidence>
<organism evidence="3 4">
    <name type="scientific">Aliiglaciecola litoralis</name>
    <dbReference type="NCBI Taxonomy" id="582857"/>
    <lineage>
        <taxon>Bacteria</taxon>
        <taxon>Pseudomonadati</taxon>
        <taxon>Pseudomonadota</taxon>
        <taxon>Gammaproteobacteria</taxon>
        <taxon>Alteromonadales</taxon>
        <taxon>Alteromonadaceae</taxon>
        <taxon>Aliiglaciecola</taxon>
    </lineage>
</organism>
<evidence type="ECO:0000313" key="4">
    <source>
        <dbReference type="Proteomes" id="UP001500359"/>
    </source>
</evidence>
<feature type="domain" description="XdhC- CoxI" evidence="1">
    <location>
        <begin position="16"/>
        <end position="81"/>
    </location>
</feature>
<dbReference type="PANTHER" id="PTHR30388:SF4">
    <property type="entry name" value="MOLYBDENUM COFACTOR INSERTION CHAPERONE PAOD"/>
    <property type="match status" value="1"/>
</dbReference>
<dbReference type="Gene3D" id="3.40.50.720">
    <property type="entry name" value="NAD(P)-binding Rossmann-like Domain"/>
    <property type="match status" value="1"/>
</dbReference>
<gene>
    <name evidence="3" type="ORF">GCM10009114_00280</name>
</gene>
<name>A0ABN1LCR0_9ALTE</name>
<proteinExistence type="predicted"/>
<feature type="domain" description="XdhC Rossmann" evidence="2">
    <location>
        <begin position="176"/>
        <end position="319"/>
    </location>
</feature>
<evidence type="ECO:0000313" key="3">
    <source>
        <dbReference type="EMBL" id="GAA0851862.1"/>
    </source>
</evidence>
<dbReference type="Proteomes" id="UP001500359">
    <property type="component" value="Unassembled WGS sequence"/>
</dbReference>